<name>A0A226E4I1_FOLCA</name>
<dbReference type="PANTHER" id="PTHR43142:SF1">
    <property type="entry name" value="CARBOXYLIC ESTER HYDROLASE"/>
    <property type="match status" value="1"/>
</dbReference>
<keyword evidence="3 5" id="KW-0378">Hydrolase</keyword>
<reference evidence="7 8" key="1">
    <citation type="submission" date="2015-12" db="EMBL/GenBank/DDBJ databases">
        <title>The genome of Folsomia candida.</title>
        <authorList>
            <person name="Faddeeva A."/>
            <person name="Derks M.F."/>
            <person name="Anvar Y."/>
            <person name="Smit S."/>
            <person name="Van Straalen N."/>
            <person name="Roelofs D."/>
        </authorList>
    </citation>
    <scope>NUCLEOTIDE SEQUENCE [LARGE SCALE GENOMIC DNA]</scope>
    <source>
        <strain evidence="7 8">VU population</strain>
        <tissue evidence="7">Whole body</tissue>
    </source>
</reference>
<dbReference type="InterPro" id="IPR029058">
    <property type="entry name" value="AB_hydrolase_fold"/>
</dbReference>
<keyword evidence="8" id="KW-1185">Reference proteome</keyword>
<keyword evidence="2" id="KW-0719">Serine esterase</keyword>
<sequence length="662" mass="73638">MFANFAVTLVCTLLPCTQVVEGPTSAQIEVDLTKAPHTSIYYLPINGVIYPKVYNVSPNYVAIHSSDHQGGVIQGGESRGSGEYLPPPLLADSPHVESSQQADEYPVVGILDGFLKGFTMKTINNRNISAFKSIPFAQPPVGALRFEPPVKNSPWTGIRDAMADSPTCIQADYLLQYNIHGQEDCLYLNVYTPKLPSTKRRQDAPLPVMVWIHGGGWFFSSSSLYGPAYLLDEDVVLVSMNYRHFNVENGSHRIVPTSASPCFLSTGDMTSPGNNGLKDQTLALKWVRENIANFGGDPNKITIFGESAGAGSVHFHMFSPMSRGLFHGAISQSGCATCFWSITEKAAENAQKYSALLNCTGNSKEILSCLKQKDAKDLVFMQLAFLEWTMYPVVIFGPVLEPAHAGSFLSELPETIYKRGGVAPVPWITGLNADEGGINIAVLFIGNGSVDQLNTEWDKYGSIFLDFKNTEANNSARLSNQVRNHYLGNSNISLANRDELIKMFGDRYVITCGIRGMQLHARYSPQPVYAYRLAYRGKYSIVQLLGQSPQDYGVSHLDDLIYLFNNTVYYPNLALEDEEYEVSKIMTRMWSNFARTGRPYLTSTHNQNNNELRNTLTWTPVPRNATPTSPINFMDIKLQPEMVNDPFNERVKFWRSLGLVDE</sequence>
<feature type="domain" description="Carboxylesterase type B" evidence="6">
    <location>
        <begin position="106"/>
        <end position="654"/>
    </location>
</feature>
<evidence type="ECO:0000313" key="7">
    <source>
        <dbReference type="EMBL" id="OXA52339.1"/>
    </source>
</evidence>
<dbReference type="PANTHER" id="PTHR43142">
    <property type="entry name" value="CARBOXYLIC ESTER HYDROLASE"/>
    <property type="match status" value="1"/>
</dbReference>
<dbReference type="GO" id="GO:0052689">
    <property type="term" value="F:carboxylic ester hydrolase activity"/>
    <property type="evidence" value="ECO:0007669"/>
    <property type="project" value="UniProtKB-KW"/>
</dbReference>
<evidence type="ECO:0000313" key="8">
    <source>
        <dbReference type="Proteomes" id="UP000198287"/>
    </source>
</evidence>
<dbReference type="EC" id="3.1.1.-" evidence="5"/>
<feature type="chain" id="PRO_5011829628" description="Carboxylic ester hydrolase" evidence="5">
    <location>
        <begin position="23"/>
        <end position="662"/>
    </location>
</feature>
<feature type="signal peptide" evidence="5">
    <location>
        <begin position="1"/>
        <end position="22"/>
    </location>
</feature>
<dbReference type="Proteomes" id="UP000198287">
    <property type="component" value="Unassembled WGS sequence"/>
</dbReference>
<organism evidence="7 8">
    <name type="scientific">Folsomia candida</name>
    <name type="common">Springtail</name>
    <dbReference type="NCBI Taxonomy" id="158441"/>
    <lineage>
        <taxon>Eukaryota</taxon>
        <taxon>Metazoa</taxon>
        <taxon>Ecdysozoa</taxon>
        <taxon>Arthropoda</taxon>
        <taxon>Hexapoda</taxon>
        <taxon>Collembola</taxon>
        <taxon>Entomobryomorpha</taxon>
        <taxon>Isotomoidea</taxon>
        <taxon>Isotomidae</taxon>
        <taxon>Proisotominae</taxon>
        <taxon>Folsomia</taxon>
    </lineage>
</organism>
<dbReference type="InterPro" id="IPR002018">
    <property type="entry name" value="CarbesteraseB"/>
</dbReference>
<dbReference type="Gene3D" id="3.40.50.1820">
    <property type="entry name" value="alpha/beta hydrolase"/>
    <property type="match status" value="1"/>
</dbReference>
<dbReference type="PROSITE" id="PS00941">
    <property type="entry name" value="CARBOXYLESTERASE_B_2"/>
    <property type="match status" value="1"/>
</dbReference>
<evidence type="ECO:0000256" key="5">
    <source>
        <dbReference type="RuleBase" id="RU361235"/>
    </source>
</evidence>
<evidence type="ECO:0000259" key="6">
    <source>
        <dbReference type="Pfam" id="PF00135"/>
    </source>
</evidence>
<dbReference type="AlphaFoldDB" id="A0A226E4I1"/>
<dbReference type="OMA" id="ARIPWIT"/>
<dbReference type="SUPFAM" id="SSF53474">
    <property type="entry name" value="alpha/beta-Hydrolases"/>
    <property type="match status" value="1"/>
</dbReference>
<dbReference type="OrthoDB" id="19653at2759"/>
<keyword evidence="4" id="KW-0325">Glycoprotein</keyword>
<comment type="similarity">
    <text evidence="1 5">Belongs to the type-B carboxylesterase/lipase family.</text>
</comment>
<evidence type="ECO:0000256" key="2">
    <source>
        <dbReference type="ARBA" id="ARBA00022487"/>
    </source>
</evidence>
<evidence type="ECO:0000256" key="3">
    <source>
        <dbReference type="ARBA" id="ARBA00022801"/>
    </source>
</evidence>
<dbReference type="InterPro" id="IPR019819">
    <property type="entry name" value="Carboxylesterase_B_CS"/>
</dbReference>
<dbReference type="CDD" id="cd00312">
    <property type="entry name" value="Esterase_lipase"/>
    <property type="match status" value="1"/>
</dbReference>
<keyword evidence="5" id="KW-0732">Signal</keyword>
<dbReference type="EMBL" id="LNIX01000007">
    <property type="protein sequence ID" value="OXA52339.1"/>
    <property type="molecule type" value="Genomic_DNA"/>
</dbReference>
<proteinExistence type="inferred from homology"/>
<dbReference type="InterPro" id="IPR019826">
    <property type="entry name" value="Carboxylesterase_B_AS"/>
</dbReference>
<accession>A0A226E4I1</accession>
<evidence type="ECO:0000256" key="4">
    <source>
        <dbReference type="ARBA" id="ARBA00023180"/>
    </source>
</evidence>
<evidence type="ECO:0000256" key="1">
    <source>
        <dbReference type="ARBA" id="ARBA00005964"/>
    </source>
</evidence>
<dbReference type="PROSITE" id="PS00122">
    <property type="entry name" value="CARBOXYLESTERASE_B_1"/>
    <property type="match status" value="1"/>
</dbReference>
<gene>
    <name evidence="7" type="ORF">Fcan01_13766</name>
</gene>
<protein>
    <recommendedName>
        <fullName evidence="5">Carboxylic ester hydrolase</fullName>
        <ecNumber evidence="5">3.1.1.-</ecNumber>
    </recommendedName>
</protein>
<dbReference type="Pfam" id="PF00135">
    <property type="entry name" value="COesterase"/>
    <property type="match status" value="1"/>
</dbReference>
<comment type="caution">
    <text evidence="7">The sequence shown here is derived from an EMBL/GenBank/DDBJ whole genome shotgun (WGS) entry which is preliminary data.</text>
</comment>